<evidence type="ECO:0000256" key="1">
    <source>
        <dbReference type="SAM" id="MobiDB-lite"/>
    </source>
</evidence>
<dbReference type="Proteomes" id="UP000054166">
    <property type="component" value="Unassembled WGS sequence"/>
</dbReference>
<gene>
    <name evidence="2" type="ORF">PILCRDRAFT_822849</name>
</gene>
<organism evidence="2 3">
    <name type="scientific">Piloderma croceum (strain F 1598)</name>
    <dbReference type="NCBI Taxonomy" id="765440"/>
    <lineage>
        <taxon>Eukaryota</taxon>
        <taxon>Fungi</taxon>
        <taxon>Dikarya</taxon>
        <taxon>Basidiomycota</taxon>
        <taxon>Agaricomycotina</taxon>
        <taxon>Agaricomycetes</taxon>
        <taxon>Agaricomycetidae</taxon>
        <taxon>Atheliales</taxon>
        <taxon>Atheliaceae</taxon>
        <taxon>Piloderma</taxon>
    </lineage>
</organism>
<feature type="non-terminal residue" evidence="2">
    <location>
        <position position="187"/>
    </location>
</feature>
<reference evidence="3" key="2">
    <citation type="submission" date="2015-01" db="EMBL/GenBank/DDBJ databases">
        <title>Evolutionary Origins and Diversification of the Mycorrhizal Mutualists.</title>
        <authorList>
            <consortium name="DOE Joint Genome Institute"/>
            <consortium name="Mycorrhizal Genomics Consortium"/>
            <person name="Kohler A."/>
            <person name="Kuo A."/>
            <person name="Nagy L.G."/>
            <person name="Floudas D."/>
            <person name="Copeland A."/>
            <person name="Barry K.W."/>
            <person name="Cichocki N."/>
            <person name="Veneault-Fourrey C."/>
            <person name="LaButti K."/>
            <person name="Lindquist E.A."/>
            <person name="Lipzen A."/>
            <person name="Lundell T."/>
            <person name="Morin E."/>
            <person name="Murat C."/>
            <person name="Riley R."/>
            <person name="Ohm R."/>
            <person name="Sun H."/>
            <person name="Tunlid A."/>
            <person name="Henrissat B."/>
            <person name="Grigoriev I.V."/>
            <person name="Hibbett D.S."/>
            <person name="Martin F."/>
        </authorList>
    </citation>
    <scope>NUCLEOTIDE SEQUENCE [LARGE SCALE GENOMIC DNA]</scope>
    <source>
        <strain evidence="3">F 1598</strain>
    </source>
</reference>
<dbReference type="InParanoid" id="A0A0C3F5P7"/>
<protein>
    <submittedName>
        <fullName evidence="2">Uncharacterized protein</fullName>
    </submittedName>
</protein>
<name>A0A0C3F5P7_PILCF</name>
<dbReference type="AlphaFoldDB" id="A0A0C3F5P7"/>
<accession>A0A0C3F5P7</accession>
<sequence>MDPAFDSFSQSASDRCTGPNSLFNISILPSPTSPTHPITIPACNPQISVTHRPIPRRSASACFDNAQTAGSFSHTAQAPADNPNIASILTSPQSAYLSPPNTDSQLNRAHPLPSTFDIGRSSLIFTVAPEGTFGILDSPLVMRREDLRSSPEKPLSPPLTLPLSTLTLPDADNEFCSGDHDGSEQST</sequence>
<reference evidence="2 3" key="1">
    <citation type="submission" date="2014-04" db="EMBL/GenBank/DDBJ databases">
        <authorList>
            <consortium name="DOE Joint Genome Institute"/>
            <person name="Kuo A."/>
            <person name="Tarkka M."/>
            <person name="Buscot F."/>
            <person name="Kohler A."/>
            <person name="Nagy L.G."/>
            <person name="Floudas D."/>
            <person name="Copeland A."/>
            <person name="Barry K.W."/>
            <person name="Cichocki N."/>
            <person name="Veneault-Fourrey C."/>
            <person name="LaButti K."/>
            <person name="Lindquist E.A."/>
            <person name="Lipzen A."/>
            <person name="Lundell T."/>
            <person name="Morin E."/>
            <person name="Murat C."/>
            <person name="Sun H."/>
            <person name="Tunlid A."/>
            <person name="Henrissat B."/>
            <person name="Grigoriev I.V."/>
            <person name="Hibbett D.S."/>
            <person name="Martin F."/>
            <person name="Nordberg H.P."/>
            <person name="Cantor M.N."/>
            <person name="Hua S.X."/>
        </authorList>
    </citation>
    <scope>NUCLEOTIDE SEQUENCE [LARGE SCALE GENOMIC DNA]</scope>
    <source>
        <strain evidence="2 3">F 1598</strain>
    </source>
</reference>
<feature type="compositionally biased region" description="Basic and acidic residues" evidence="1">
    <location>
        <begin position="177"/>
        <end position="187"/>
    </location>
</feature>
<dbReference type="EMBL" id="KN833006">
    <property type="protein sequence ID" value="KIM80025.1"/>
    <property type="molecule type" value="Genomic_DNA"/>
</dbReference>
<keyword evidence="3" id="KW-1185">Reference proteome</keyword>
<evidence type="ECO:0000313" key="3">
    <source>
        <dbReference type="Proteomes" id="UP000054166"/>
    </source>
</evidence>
<dbReference type="OrthoDB" id="3256408at2759"/>
<evidence type="ECO:0000313" key="2">
    <source>
        <dbReference type="EMBL" id="KIM80025.1"/>
    </source>
</evidence>
<feature type="region of interest" description="Disordered" evidence="1">
    <location>
        <begin position="147"/>
        <end position="187"/>
    </location>
</feature>
<proteinExistence type="predicted"/>
<dbReference type="HOGENOM" id="CLU_1450972_0_0_1"/>